<evidence type="ECO:0000313" key="2">
    <source>
        <dbReference type="EMBL" id="GIH67097.1"/>
    </source>
</evidence>
<evidence type="ECO:0000313" key="3">
    <source>
        <dbReference type="Proteomes" id="UP000660454"/>
    </source>
</evidence>
<feature type="region of interest" description="Disordered" evidence="1">
    <location>
        <begin position="1"/>
        <end position="22"/>
    </location>
</feature>
<name>A0ABQ4H0A9_9ACTN</name>
<protein>
    <submittedName>
        <fullName evidence="2">Uncharacterized protein</fullName>
    </submittedName>
</protein>
<organism evidence="2 3">
    <name type="scientific">Microbispora siamensis</name>
    <dbReference type="NCBI Taxonomy" id="564413"/>
    <lineage>
        <taxon>Bacteria</taxon>
        <taxon>Bacillati</taxon>
        <taxon>Actinomycetota</taxon>
        <taxon>Actinomycetes</taxon>
        <taxon>Streptosporangiales</taxon>
        <taxon>Streptosporangiaceae</taxon>
        <taxon>Microbispora</taxon>
    </lineage>
</organism>
<dbReference type="EMBL" id="BOOF01000067">
    <property type="protein sequence ID" value="GIH67097.1"/>
    <property type="molecule type" value="Genomic_DNA"/>
</dbReference>
<evidence type="ECO:0000256" key="1">
    <source>
        <dbReference type="SAM" id="MobiDB-lite"/>
    </source>
</evidence>
<sequence>MGGTAQPEAITARTLGGEGTRTQIVSTAGPRARPAGGLRLSGRSRRQAARTLRRQAARVFNRWRQSGHVRKVISLPKR</sequence>
<keyword evidence="3" id="KW-1185">Reference proteome</keyword>
<accession>A0ABQ4H0A9</accession>
<comment type="caution">
    <text evidence="2">The sequence shown here is derived from an EMBL/GenBank/DDBJ whole genome shotgun (WGS) entry which is preliminary data.</text>
</comment>
<reference evidence="2 3" key="1">
    <citation type="submission" date="2021-01" db="EMBL/GenBank/DDBJ databases">
        <title>Whole genome shotgun sequence of Microbispora siamensis NBRC 104113.</title>
        <authorList>
            <person name="Komaki H."/>
            <person name="Tamura T."/>
        </authorList>
    </citation>
    <scope>NUCLEOTIDE SEQUENCE [LARGE SCALE GENOMIC DNA]</scope>
    <source>
        <strain evidence="2 3">NBRC 104113</strain>
    </source>
</reference>
<gene>
    <name evidence="2" type="ORF">Msi02_79140</name>
</gene>
<proteinExistence type="predicted"/>
<dbReference type="Proteomes" id="UP000660454">
    <property type="component" value="Unassembled WGS sequence"/>
</dbReference>